<organism evidence="1">
    <name type="scientific">Melanopsichium pennsylvanicum 4</name>
    <dbReference type="NCBI Taxonomy" id="1398559"/>
    <lineage>
        <taxon>Eukaryota</taxon>
        <taxon>Fungi</taxon>
        <taxon>Dikarya</taxon>
        <taxon>Basidiomycota</taxon>
        <taxon>Ustilaginomycotina</taxon>
        <taxon>Ustilaginomycetes</taxon>
        <taxon>Ustilaginales</taxon>
        <taxon>Ustilaginaceae</taxon>
        <taxon>Melanopsichium</taxon>
    </lineage>
</organism>
<protein>
    <submittedName>
        <fullName evidence="1">Uncharacterized protein</fullName>
    </submittedName>
</protein>
<evidence type="ECO:0000313" key="1">
    <source>
        <dbReference type="EMBL" id="CDI55988.1"/>
    </source>
</evidence>
<sequence length="106" mass="11876">MPMRMELLRECCQPNQRKAIQIGDSCEASNGGANDDEEAEKTNDAAKRLVREDCSVGVYSQDAIGTLAFIDEIRRLMKRFLKGWRSIESYDEVDSQVSSVQGKASK</sequence>
<accession>A0A077R9D4</accession>
<name>A0A077R9D4_9BASI</name>
<dbReference type="EMBL" id="HG529672">
    <property type="protein sequence ID" value="CDI55988.1"/>
    <property type="molecule type" value="Genomic_DNA"/>
</dbReference>
<dbReference type="AlphaFoldDB" id="A0A077R9D4"/>
<proteinExistence type="predicted"/>
<reference evidence="1" key="1">
    <citation type="journal article" date="2014" name="Genome Biol. Evol.">
        <title>Gene Loss Rather Than Gene Gain Is Associated with a Host Jump from Monocots to Dicots in the Smut Fungus Melanopsichium pennsylvanicum.</title>
        <authorList>
            <person name="Sharma R."/>
            <person name="Mishra B."/>
            <person name="Runge F."/>
            <person name="Thines M."/>
        </authorList>
    </citation>
    <scope>NUCLEOTIDE SEQUENCE</scope>
    <source>
        <strain evidence="1">4</strain>
    </source>
</reference>